<accession>K3YCS3</accession>
<reference evidence="2" key="2">
    <citation type="submission" date="2018-08" db="UniProtKB">
        <authorList>
            <consortium name="EnsemblPlants"/>
        </authorList>
    </citation>
    <scope>IDENTIFICATION</scope>
    <source>
        <strain evidence="2">Yugu1</strain>
    </source>
</reference>
<keyword evidence="3" id="KW-1185">Reference proteome</keyword>
<dbReference type="HOGENOM" id="CLU_2836055_0_0_1"/>
<reference evidence="3" key="1">
    <citation type="journal article" date="2012" name="Nat. Biotechnol.">
        <title>Reference genome sequence of the model plant Setaria.</title>
        <authorList>
            <person name="Bennetzen J.L."/>
            <person name="Schmutz J."/>
            <person name="Wang H."/>
            <person name="Percifield R."/>
            <person name="Hawkins J."/>
            <person name="Pontaroli A.C."/>
            <person name="Estep M."/>
            <person name="Feng L."/>
            <person name="Vaughn J.N."/>
            <person name="Grimwood J."/>
            <person name="Jenkins J."/>
            <person name="Barry K."/>
            <person name="Lindquist E."/>
            <person name="Hellsten U."/>
            <person name="Deshpande S."/>
            <person name="Wang X."/>
            <person name="Wu X."/>
            <person name="Mitros T."/>
            <person name="Triplett J."/>
            <person name="Yang X."/>
            <person name="Ye C.Y."/>
            <person name="Mauro-Herrera M."/>
            <person name="Wang L."/>
            <person name="Li P."/>
            <person name="Sharma M."/>
            <person name="Sharma R."/>
            <person name="Ronald P.C."/>
            <person name="Panaud O."/>
            <person name="Kellogg E.A."/>
            <person name="Brutnell T.P."/>
            <person name="Doust A.N."/>
            <person name="Tuskan G.A."/>
            <person name="Rokhsar D."/>
            <person name="Devos K.M."/>
        </authorList>
    </citation>
    <scope>NUCLEOTIDE SEQUENCE [LARGE SCALE GENOMIC DNA]</scope>
    <source>
        <strain evidence="3">cv. Yugu1</strain>
    </source>
</reference>
<dbReference type="FunCoup" id="K3YCS3">
    <property type="interactions" value="221"/>
</dbReference>
<feature type="compositionally biased region" description="Low complexity" evidence="1">
    <location>
        <begin position="31"/>
        <end position="45"/>
    </location>
</feature>
<dbReference type="PANTHER" id="PTHR36138">
    <property type="entry name" value="EXPRESSED PROTEIN-RELATED"/>
    <property type="match status" value="1"/>
</dbReference>
<protein>
    <submittedName>
        <fullName evidence="2">Uncharacterized protein</fullName>
    </submittedName>
</protein>
<organism evidence="2 3">
    <name type="scientific">Setaria italica</name>
    <name type="common">Foxtail millet</name>
    <name type="synonym">Panicum italicum</name>
    <dbReference type="NCBI Taxonomy" id="4555"/>
    <lineage>
        <taxon>Eukaryota</taxon>
        <taxon>Viridiplantae</taxon>
        <taxon>Streptophyta</taxon>
        <taxon>Embryophyta</taxon>
        <taxon>Tracheophyta</taxon>
        <taxon>Spermatophyta</taxon>
        <taxon>Magnoliopsida</taxon>
        <taxon>Liliopsida</taxon>
        <taxon>Poales</taxon>
        <taxon>Poaceae</taxon>
        <taxon>PACMAD clade</taxon>
        <taxon>Panicoideae</taxon>
        <taxon>Panicodae</taxon>
        <taxon>Paniceae</taxon>
        <taxon>Cenchrinae</taxon>
        <taxon>Setaria</taxon>
    </lineage>
</organism>
<feature type="compositionally biased region" description="Basic and acidic residues" evidence="1">
    <location>
        <begin position="1"/>
        <end position="16"/>
    </location>
</feature>
<feature type="region of interest" description="Disordered" evidence="1">
    <location>
        <begin position="1"/>
        <end position="66"/>
    </location>
</feature>
<evidence type="ECO:0000256" key="1">
    <source>
        <dbReference type="SAM" id="MobiDB-lite"/>
    </source>
</evidence>
<dbReference type="PANTHER" id="PTHR36138:SF13">
    <property type="entry name" value="OS04G0604500 PROTEIN"/>
    <property type="match status" value="1"/>
</dbReference>
<evidence type="ECO:0000313" key="3">
    <source>
        <dbReference type="Proteomes" id="UP000004995"/>
    </source>
</evidence>
<dbReference type="InParanoid" id="K3YCS3"/>
<evidence type="ECO:0000313" key="2">
    <source>
        <dbReference type="EnsemblPlants" id="KQK96928"/>
    </source>
</evidence>
<dbReference type="AlphaFoldDB" id="K3YCS3"/>
<dbReference type="EnsemblPlants" id="KQK96928">
    <property type="protein sequence ID" value="KQK96928"/>
    <property type="gene ID" value="SETIT_012023mg"/>
</dbReference>
<proteinExistence type="predicted"/>
<dbReference type="EMBL" id="AGNK02004309">
    <property type="status" value="NOT_ANNOTATED_CDS"/>
    <property type="molecule type" value="Genomic_DNA"/>
</dbReference>
<dbReference type="Gramene" id="KQK96928">
    <property type="protein sequence ID" value="KQK96928"/>
    <property type="gene ID" value="SETIT_012023mg"/>
</dbReference>
<feature type="compositionally biased region" description="Acidic residues" evidence="1">
    <location>
        <begin position="19"/>
        <end position="28"/>
    </location>
</feature>
<name>K3YCS3_SETIT</name>
<dbReference type="Proteomes" id="UP000004995">
    <property type="component" value="Unassembled WGS sequence"/>
</dbReference>
<sequence length="66" mass="7361">MEAEDVRRQYQEKGYVEYEVTDDEEEDDAPAHASTPTASAAAFPANGRRRHRPGVARNSGVTNRLN</sequence>